<dbReference type="AlphaFoldDB" id="A0A078S6U1"/>
<dbReference type="Proteomes" id="UP000028013">
    <property type="component" value="Unassembled WGS sequence"/>
</dbReference>
<keyword evidence="1" id="KW-0808">Transferase</keyword>
<evidence type="ECO:0000313" key="2">
    <source>
        <dbReference type="Proteomes" id="UP000028013"/>
    </source>
</evidence>
<dbReference type="GO" id="GO:0016757">
    <property type="term" value="F:glycosyltransferase activity"/>
    <property type="evidence" value="ECO:0007669"/>
    <property type="project" value="UniProtKB-KW"/>
</dbReference>
<comment type="caution">
    <text evidence="1">The sequence shown here is derived from an EMBL/GenBank/DDBJ whole genome shotgun (WGS) entry which is preliminary data.</text>
</comment>
<keyword evidence="1" id="KW-0328">Glycosyltransferase</keyword>
<dbReference type="EMBL" id="JNHN01000159">
    <property type="protein sequence ID" value="KDS52437.1"/>
    <property type="molecule type" value="Genomic_DNA"/>
</dbReference>
<organism evidence="1 2">
    <name type="scientific">Bacteroides uniformis str. 3978 T3 ii</name>
    <dbReference type="NCBI Taxonomy" id="1339349"/>
    <lineage>
        <taxon>Bacteria</taxon>
        <taxon>Pseudomonadati</taxon>
        <taxon>Bacteroidota</taxon>
        <taxon>Bacteroidia</taxon>
        <taxon>Bacteroidales</taxon>
        <taxon>Bacteroidaceae</taxon>
        <taxon>Bacteroides</taxon>
    </lineage>
</organism>
<proteinExistence type="predicted"/>
<reference evidence="1 2" key="1">
    <citation type="submission" date="2014-04" db="EMBL/GenBank/DDBJ databases">
        <authorList>
            <person name="Sears C."/>
            <person name="Carroll K."/>
            <person name="Sack B.R."/>
            <person name="Qadri F."/>
            <person name="Myers L.L."/>
            <person name="Chung G.-T."/>
            <person name="Escheverria P."/>
            <person name="Fraser C.M."/>
            <person name="Sadzewicz L."/>
            <person name="Shefchek K.A."/>
            <person name="Tallon L."/>
            <person name="Das S.P."/>
            <person name="Daugherty S."/>
            <person name="Mongodin E.F."/>
        </authorList>
    </citation>
    <scope>NUCLEOTIDE SEQUENCE [LARGE SCALE GENOMIC DNA]</scope>
    <source>
        <strain evidence="1 2">3978 T3 ii</strain>
    </source>
</reference>
<dbReference type="PATRIC" id="fig|1339349.3.peg.1331"/>
<accession>A0A078S6U1</accession>
<gene>
    <name evidence="1" type="ORF">M094_0038</name>
</gene>
<dbReference type="EC" id="2.4.-.-" evidence="1"/>
<evidence type="ECO:0000313" key="1">
    <source>
        <dbReference type="EMBL" id="KDS52437.1"/>
    </source>
</evidence>
<name>A0A078S6U1_BACUN</name>
<protein>
    <submittedName>
        <fullName evidence="1">Glycosyltransferase, group 2 family protein</fullName>
        <ecNumber evidence="1">2.4.-.-</ecNumber>
    </submittedName>
</protein>
<sequence length="194" mass="22664">MFRFPLAVIDENGKIIHKNPSLQEYPVSGYQFLLDKLEGRIYSAACEYVFTRDIYERIGGFVKFPLAWCSDDATWTSIGENAGGMIPLPGKPVCWRNVMGENISCSFNYDEEKIAATRQFIKWVSVFYSDRLQDRKLQHAIKKYAHTILHYSLQDRYKLHDLMGICRSLWYICPSVSLSVAFRMCKLKLRNRKR</sequence>